<feature type="transmembrane region" description="Helical" evidence="7">
    <location>
        <begin position="279"/>
        <end position="301"/>
    </location>
</feature>
<feature type="transmembrane region" description="Helical" evidence="7">
    <location>
        <begin position="27"/>
        <end position="49"/>
    </location>
</feature>
<keyword evidence="11" id="KW-1185">Reference proteome</keyword>
<dbReference type="AlphaFoldDB" id="A0A919PX60"/>
<accession>A0A919PX60</accession>
<dbReference type="GO" id="GO:0005886">
    <property type="term" value="C:plasma membrane"/>
    <property type="evidence" value="ECO:0007669"/>
    <property type="project" value="UniProtKB-SubCell"/>
</dbReference>
<keyword evidence="4 7" id="KW-0812">Transmembrane</keyword>
<comment type="subcellular location">
    <subcellularLocation>
        <location evidence="1 7">Cell membrane</location>
        <topology evidence="1 7">Multi-pass membrane protein</topology>
    </subcellularLocation>
</comment>
<evidence type="ECO:0000256" key="7">
    <source>
        <dbReference type="RuleBase" id="RU363032"/>
    </source>
</evidence>
<evidence type="ECO:0000256" key="3">
    <source>
        <dbReference type="ARBA" id="ARBA00022475"/>
    </source>
</evidence>
<dbReference type="InterPro" id="IPR035906">
    <property type="entry name" value="MetI-like_sf"/>
</dbReference>
<proteinExistence type="inferred from homology"/>
<dbReference type="InterPro" id="IPR051393">
    <property type="entry name" value="ABC_transporter_permease"/>
</dbReference>
<organism evidence="10 11">
    <name type="scientific">Dactylosporangium siamense</name>
    <dbReference type="NCBI Taxonomy" id="685454"/>
    <lineage>
        <taxon>Bacteria</taxon>
        <taxon>Bacillati</taxon>
        <taxon>Actinomycetota</taxon>
        <taxon>Actinomycetes</taxon>
        <taxon>Micromonosporales</taxon>
        <taxon>Micromonosporaceae</taxon>
        <taxon>Dactylosporangium</taxon>
    </lineage>
</organism>
<sequence length="312" mass="34785">MTATAAPAVTPAPPKPRARRRSRRPTMIGLAFLSPWLLGFLAFTLYPVLATLYYSFTDYSLFGTPQWVGLDNYRELTHDSTFVQAFTNTLVFTALVVPLSIVLAISLALLLHRPARGLAAYRTIIFAPSIVPAAATAAIWMWLLNPQFGLVNGALRLFGAPTPPWLSDPDWAKVSVLLMSLWMIGSDMLLYLAALQDIPVDYYEAAAIDGASAWQRLRSITLPHLTPVMLFQLINALIWSFQYFSIPYIVGQQGQGKPAGSLNFYAVYLYKNAFSYLKMGYASAMAWIMFIVVMALTIIAIRTSNRWVHYAK</sequence>
<evidence type="ECO:0000256" key="4">
    <source>
        <dbReference type="ARBA" id="ARBA00022692"/>
    </source>
</evidence>
<evidence type="ECO:0000313" key="11">
    <source>
        <dbReference type="Proteomes" id="UP000660611"/>
    </source>
</evidence>
<evidence type="ECO:0000256" key="5">
    <source>
        <dbReference type="ARBA" id="ARBA00022989"/>
    </source>
</evidence>
<dbReference type="Gene3D" id="1.10.3720.10">
    <property type="entry name" value="MetI-like"/>
    <property type="match status" value="1"/>
</dbReference>
<dbReference type="Pfam" id="PF00528">
    <property type="entry name" value="BPD_transp_1"/>
    <property type="match status" value="1"/>
</dbReference>
<dbReference type="GO" id="GO:0055085">
    <property type="term" value="P:transmembrane transport"/>
    <property type="evidence" value="ECO:0007669"/>
    <property type="project" value="InterPro"/>
</dbReference>
<feature type="transmembrane region" description="Helical" evidence="7">
    <location>
        <begin position="225"/>
        <end position="244"/>
    </location>
</feature>
<reference evidence="10" key="1">
    <citation type="submission" date="2021-01" db="EMBL/GenBank/DDBJ databases">
        <title>Whole genome shotgun sequence of Dactylosporangium siamense NBRC 106093.</title>
        <authorList>
            <person name="Komaki H."/>
            <person name="Tamura T."/>
        </authorList>
    </citation>
    <scope>NUCLEOTIDE SEQUENCE</scope>
    <source>
        <strain evidence="10">NBRC 106093</strain>
    </source>
</reference>
<dbReference type="InterPro" id="IPR000515">
    <property type="entry name" value="MetI-like"/>
</dbReference>
<dbReference type="EMBL" id="BONQ01000128">
    <property type="protein sequence ID" value="GIG50133.1"/>
    <property type="molecule type" value="Genomic_DNA"/>
</dbReference>
<dbReference type="CDD" id="cd06261">
    <property type="entry name" value="TM_PBP2"/>
    <property type="match status" value="1"/>
</dbReference>
<protein>
    <submittedName>
        <fullName evidence="10">Spermidine/putrescine ABC transporter permease</fullName>
    </submittedName>
</protein>
<evidence type="ECO:0000256" key="8">
    <source>
        <dbReference type="SAM" id="MobiDB-lite"/>
    </source>
</evidence>
<feature type="transmembrane region" description="Helical" evidence="7">
    <location>
        <begin position="171"/>
        <end position="193"/>
    </location>
</feature>
<keyword evidence="6 7" id="KW-0472">Membrane</keyword>
<name>A0A919PX60_9ACTN</name>
<evidence type="ECO:0000256" key="6">
    <source>
        <dbReference type="ARBA" id="ARBA00023136"/>
    </source>
</evidence>
<dbReference type="PANTHER" id="PTHR30193:SF1">
    <property type="entry name" value="ABC TRANSPORTER PERMEASE PROTEIN YESP-RELATED"/>
    <property type="match status" value="1"/>
</dbReference>
<dbReference type="RefSeq" id="WP_203851781.1">
    <property type="nucleotide sequence ID" value="NZ_BAAAVW010000014.1"/>
</dbReference>
<keyword evidence="2 7" id="KW-0813">Transport</keyword>
<comment type="caution">
    <text evidence="10">The sequence shown here is derived from an EMBL/GenBank/DDBJ whole genome shotgun (WGS) entry which is preliminary data.</text>
</comment>
<feature type="transmembrane region" description="Helical" evidence="7">
    <location>
        <begin position="90"/>
        <end position="111"/>
    </location>
</feature>
<dbReference type="PROSITE" id="PS50928">
    <property type="entry name" value="ABC_TM1"/>
    <property type="match status" value="1"/>
</dbReference>
<feature type="region of interest" description="Disordered" evidence="8">
    <location>
        <begin position="1"/>
        <end position="22"/>
    </location>
</feature>
<comment type="similarity">
    <text evidence="7">Belongs to the binding-protein-dependent transport system permease family.</text>
</comment>
<feature type="domain" description="ABC transmembrane type-1" evidence="9">
    <location>
        <begin position="86"/>
        <end position="300"/>
    </location>
</feature>
<keyword evidence="5 7" id="KW-1133">Transmembrane helix</keyword>
<gene>
    <name evidence="10" type="ORF">Dsi01nite_081740</name>
</gene>
<dbReference type="SUPFAM" id="SSF160964">
    <property type="entry name" value="MalF N-terminal region-like"/>
    <property type="match status" value="1"/>
</dbReference>
<evidence type="ECO:0000259" key="9">
    <source>
        <dbReference type="PROSITE" id="PS50928"/>
    </source>
</evidence>
<dbReference type="SUPFAM" id="SSF161098">
    <property type="entry name" value="MetI-like"/>
    <property type="match status" value="1"/>
</dbReference>
<evidence type="ECO:0000256" key="2">
    <source>
        <dbReference type="ARBA" id="ARBA00022448"/>
    </source>
</evidence>
<dbReference type="Proteomes" id="UP000660611">
    <property type="component" value="Unassembled WGS sequence"/>
</dbReference>
<evidence type="ECO:0000256" key="1">
    <source>
        <dbReference type="ARBA" id="ARBA00004651"/>
    </source>
</evidence>
<evidence type="ECO:0000313" key="10">
    <source>
        <dbReference type="EMBL" id="GIG50133.1"/>
    </source>
</evidence>
<feature type="transmembrane region" description="Helical" evidence="7">
    <location>
        <begin position="123"/>
        <end position="143"/>
    </location>
</feature>
<keyword evidence="3" id="KW-1003">Cell membrane</keyword>
<dbReference type="PANTHER" id="PTHR30193">
    <property type="entry name" value="ABC TRANSPORTER PERMEASE PROTEIN"/>
    <property type="match status" value="1"/>
</dbReference>